<dbReference type="GO" id="GO:0020037">
    <property type="term" value="F:heme binding"/>
    <property type="evidence" value="ECO:0007669"/>
    <property type="project" value="InterPro"/>
</dbReference>
<dbReference type="OrthoDB" id="5815156at2"/>
<evidence type="ECO:0000256" key="1">
    <source>
        <dbReference type="SAM" id="SignalP"/>
    </source>
</evidence>
<dbReference type="Proteomes" id="UP000032427">
    <property type="component" value="Chromosome 1"/>
</dbReference>
<dbReference type="Pfam" id="PF01322">
    <property type="entry name" value="Cytochrom_C_2"/>
    <property type="match status" value="1"/>
</dbReference>
<protein>
    <submittedName>
        <fullName evidence="2">Putative exported protein</fullName>
    </submittedName>
</protein>
<reference evidence="3" key="1">
    <citation type="submission" date="2014-09" db="EMBL/GenBank/DDBJ databases">
        <authorList>
            <person name="Hjerde E."/>
        </authorList>
    </citation>
    <scope>NUCLEOTIDE SEQUENCE [LARGE SCALE GENOMIC DNA]</scope>
    <source>
        <strain evidence="3">06/09/139</strain>
    </source>
</reference>
<evidence type="ECO:0000313" key="2">
    <source>
        <dbReference type="EMBL" id="CED70924.1"/>
    </source>
</evidence>
<dbReference type="KEGG" id="awd:AWOD_I_0831"/>
<dbReference type="InterPro" id="IPR010980">
    <property type="entry name" value="Cyt_c/b562"/>
</dbReference>
<keyword evidence="1" id="KW-0732">Signal</keyword>
<dbReference type="PATRIC" id="fig|80852.17.peg.844"/>
<dbReference type="GO" id="GO:0009055">
    <property type="term" value="F:electron transfer activity"/>
    <property type="evidence" value="ECO:0007669"/>
    <property type="project" value="InterPro"/>
</dbReference>
<dbReference type="PROSITE" id="PS51009">
    <property type="entry name" value="CYTCII"/>
    <property type="match status" value="1"/>
</dbReference>
<dbReference type="HOGENOM" id="CLU_106713_4_1_6"/>
<dbReference type="SUPFAM" id="SSF47175">
    <property type="entry name" value="Cytochromes"/>
    <property type="match status" value="1"/>
</dbReference>
<name>A0A090KH57_9GAMM</name>
<proteinExistence type="predicted"/>
<sequence>MEANMKKIGIVALFSFSVMAADYSQEIETRQDNFQHLDATADLLDDEFDKGVLDWDRIMPLAQSAHLTVEEQKTLFPEGSADNSRARTKIWVQKAEFEGKFNTLSQQFMLISEAAVEQDEVAARAALDKAFSQCRSCHMNYRSLW</sequence>
<evidence type="ECO:0000313" key="3">
    <source>
        <dbReference type="Proteomes" id="UP000032427"/>
    </source>
</evidence>
<organism evidence="2 3">
    <name type="scientific">Aliivibrio wodanis</name>
    <dbReference type="NCBI Taxonomy" id="80852"/>
    <lineage>
        <taxon>Bacteria</taxon>
        <taxon>Pseudomonadati</taxon>
        <taxon>Pseudomonadota</taxon>
        <taxon>Gammaproteobacteria</taxon>
        <taxon>Vibrionales</taxon>
        <taxon>Vibrionaceae</taxon>
        <taxon>Aliivibrio</taxon>
    </lineage>
</organism>
<dbReference type="GO" id="GO:0005506">
    <property type="term" value="F:iron ion binding"/>
    <property type="evidence" value="ECO:0007669"/>
    <property type="project" value="InterPro"/>
</dbReference>
<accession>A0A090KH57</accession>
<dbReference type="GO" id="GO:0022900">
    <property type="term" value="P:electron transport chain"/>
    <property type="evidence" value="ECO:0007669"/>
    <property type="project" value="InterPro"/>
</dbReference>
<dbReference type="InterPro" id="IPR002321">
    <property type="entry name" value="Cyt_c_II"/>
</dbReference>
<feature type="signal peptide" evidence="1">
    <location>
        <begin position="1"/>
        <end position="20"/>
    </location>
</feature>
<feature type="chain" id="PRO_5001858383" evidence="1">
    <location>
        <begin position="21"/>
        <end position="145"/>
    </location>
</feature>
<gene>
    <name evidence="2" type="ORF">AWOD_I_0831</name>
</gene>
<dbReference type="EMBL" id="LN554846">
    <property type="protein sequence ID" value="CED70924.1"/>
    <property type="molecule type" value="Genomic_DNA"/>
</dbReference>
<dbReference type="AlphaFoldDB" id="A0A090KH57"/>
<dbReference type="Gene3D" id="1.20.120.10">
    <property type="entry name" value="Cytochrome c/b562"/>
    <property type="match status" value="1"/>
</dbReference>
<keyword evidence="3" id="KW-1185">Reference proteome</keyword>